<accession>A0A0K2VL43</accession>
<protein>
    <submittedName>
        <fullName evidence="1">Uncharacterized protein</fullName>
    </submittedName>
</protein>
<reference evidence="1" key="1">
    <citation type="submission" date="2014-05" db="EMBL/GenBank/DDBJ databases">
        <authorList>
            <person name="Chronopoulou M."/>
        </authorList>
    </citation>
    <scope>NUCLEOTIDE SEQUENCE</scope>
    <source>
        <tissue evidence="1">Whole organism</tissue>
    </source>
</reference>
<dbReference type="EMBL" id="HACA01033551">
    <property type="protein sequence ID" value="CDW50912.1"/>
    <property type="molecule type" value="Transcribed_RNA"/>
</dbReference>
<proteinExistence type="predicted"/>
<organism evidence="1">
    <name type="scientific">Lepeophtheirus salmonis</name>
    <name type="common">Salmon louse</name>
    <name type="synonym">Caligus salmonis</name>
    <dbReference type="NCBI Taxonomy" id="72036"/>
    <lineage>
        <taxon>Eukaryota</taxon>
        <taxon>Metazoa</taxon>
        <taxon>Ecdysozoa</taxon>
        <taxon>Arthropoda</taxon>
        <taxon>Crustacea</taxon>
        <taxon>Multicrustacea</taxon>
        <taxon>Hexanauplia</taxon>
        <taxon>Copepoda</taxon>
        <taxon>Siphonostomatoida</taxon>
        <taxon>Caligidae</taxon>
        <taxon>Lepeophtheirus</taxon>
    </lineage>
</organism>
<sequence length="36" mass="4542">MTNYRSDNDPHGKRQINNWHRKSLKYLIFFIKIYDE</sequence>
<evidence type="ECO:0000313" key="1">
    <source>
        <dbReference type="EMBL" id="CDW50912.1"/>
    </source>
</evidence>
<name>A0A0K2VL43_LEPSM</name>
<dbReference type="AlphaFoldDB" id="A0A0K2VL43"/>